<name>A0AA37Q743_9BACT</name>
<evidence type="ECO:0000313" key="4">
    <source>
        <dbReference type="Proteomes" id="UP001161325"/>
    </source>
</evidence>
<dbReference type="InterPro" id="IPR023393">
    <property type="entry name" value="START-like_dom_sf"/>
</dbReference>
<dbReference type="EMBL" id="BRXS01000001">
    <property type="protein sequence ID" value="GLC23601.1"/>
    <property type="molecule type" value="Genomic_DNA"/>
</dbReference>
<comment type="similarity">
    <text evidence="1">Belongs to the AHA1 family.</text>
</comment>
<reference evidence="3" key="1">
    <citation type="submission" date="2022-08" db="EMBL/GenBank/DDBJ databases">
        <title>Draft genome sequencing of Roseisolibacter agri AW1220.</title>
        <authorList>
            <person name="Tobiishi Y."/>
            <person name="Tonouchi A."/>
        </authorList>
    </citation>
    <scope>NUCLEOTIDE SEQUENCE</scope>
    <source>
        <strain evidence="3">AW1220</strain>
    </source>
</reference>
<sequence length="292" mass="32102">MTDTQSRGALPRTLVMVRTLAAPVARVYAAWTEASLLARWMAPAPYRVEEAVTDSRPGGIYRVKVVGPEGDAHLTTGEFLELVPDRRVVQSWLYEGAFGRDVAPSRLTVDLRAIGPALTEVTLTHDRIPDTEPYAHLDAGWAACLDALETLLDEGYVHVRVARHLAASPERVFDAWVDPDVVGRWMAGTGDMVRIALDPRAGGTFRFVVRRDGEDVVHEGTYVAFDRPHRLAFTWGLPQLSADHDLVRVALAPADGGCALTLVHRMRAEWAEYAERTASGWGRMIDVVAAAI</sequence>
<dbReference type="Pfam" id="PF08327">
    <property type="entry name" value="AHSA1"/>
    <property type="match status" value="2"/>
</dbReference>
<protein>
    <recommendedName>
        <fullName evidence="2">Activator of Hsp90 ATPase homologue 1/2-like C-terminal domain-containing protein</fullName>
    </recommendedName>
</protein>
<dbReference type="CDD" id="cd07814">
    <property type="entry name" value="SRPBCC_CalC_Aha1-like"/>
    <property type="match status" value="2"/>
</dbReference>
<organism evidence="3 4">
    <name type="scientific">Roseisolibacter agri</name>
    <dbReference type="NCBI Taxonomy" id="2014610"/>
    <lineage>
        <taxon>Bacteria</taxon>
        <taxon>Pseudomonadati</taxon>
        <taxon>Gemmatimonadota</taxon>
        <taxon>Gemmatimonadia</taxon>
        <taxon>Gemmatimonadales</taxon>
        <taxon>Gemmatimonadaceae</taxon>
        <taxon>Roseisolibacter</taxon>
    </lineage>
</organism>
<proteinExistence type="inferred from homology"/>
<gene>
    <name evidence="3" type="ORF">rosag_01140</name>
</gene>
<dbReference type="Proteomes" id="UP001161325">
    <property type="component" value="Unassembled WGS sequence"/>
</dbReference>
<feature type="domain" description="Activator of Hsp90 ATPase homologue 1/2-like C-terminal" evidence="2">
    <location>
        <begin position="22"/>
        <end position="152"/>
    </location>
</feature>
<evidence type="ECO:0000313" key="3">
    <source>
        <dbReference type="EMBL" id="GLC23601.1"/>
    </source>
</evidence>
<keyword evidence="4" id="KW-1185">Reference proteome</keyword>
<comment type="caution">
    <text evidence="3">The sequence shown here is derived from an EMBL/GenBank/DDBJ whole genome shotgun (WGS) entry which is preliminary data.</text>
</comment>
<evidence type="ECO:0000259" key="2">
    <source>
        <dbReference type="Pfam" id="PF08327"/>
    </source>
</evidence>
<feature type="domain" description="Activator of Hsp90 ATPase homologue 1/2-like C-terminal" evidence="2">
    <location>
        <begin position="167"/>
        <end position="288"/>
    </location>
</feature>
<dbReference type="Gene3D" id="3.30.530.20">
    <property type="match status" value="2"/>
</dbReference>
<dbReference type="RefSeq" id="WP_284348037.1">
    <property type="nucleotide sequence ID" value="NZ_BRXS01000001.1"/>
</dbReference>
<dbReference type="InterPro" id="IPR013538">
    <property type="entry name" value="ASHA1/2-like_C"/>
</dbReference>
<evidence type="ECO:0000256" key="1">
    <source>
        <dbReference type="ARBA" id="ARBA00006817"/>
    </source>
</evidence>
<accession>A0AA37Q743</accession>
<dbReference type="AlphaFoldDB" id="A0AA37Q743"/>
<dbReference type="SUPFAM" id="SSF55961">
    <property type="entry name" value="Bet v1-like"/>
    <property type="match status" value="2"/>
</dbReference>